<keyword evidence="2" id="KW-1185">Reference proteome</keyword>
<dbReference type="AlphaFoldDB" id="A0A0K1PL46"/>
<evidence type="ECO:0008006" key="3">
    <source>
        <dbReference type="Google" id="ProtNLM"/>
    </source>
</evidence>
<dbReference type="KEGG" id="llu:AKJ09_00904"/>
<sequence>MLAVHGASSDSVWAVGMGGGIVHVTGADGDNPVVTAHNSRSFDALSGVWAASDTDVWAVGVRGQMRHYRGDSVLWDVVADVPTSVDLHAVWGSSPKDVWAVGDGAVVLHYDGTSWSRVKIAGFGKRRPNLTTVWLAGPGHVWVGGKGVVLSLGGKS</sequence>
<organism evidence="1 2">
    <name type="scientific">Labilithrix luteola</name>
    <dbReference type="NCBI Taxonomy" id="1391654"/>
    <lineage>
        <taxon>Bacteria</taxon>
        <taxon>Pseudomonadati</taxon>
        <taxon>Myxococcota</taxon>
        <taxon>Polyangia</taxon>
        <taxon>Polyangiales</taxon>
        <taxon>Labilitrichaceae</taxon>
        <taxon>Labilithrix</taxon>
    </lineage>
</organism>
<dbReference type="Proteomes" id="UP000064967">
    <property type="component" value="Chromosome"/>
</dbReference>
<evidence type="ECO:0000313" key="1">
    <source>
        <dbReference type="EMBL" id="AKU94240.1"/>
    </source>
</evidence>
<gene>
    <name evidence="1" type="ORF">AKJ09_00904</name>
</gene>
<protein>
    <recommendedName>
        <fullName evidence="3">BNR repeat domain protein</fullName>
    </recommendedName>
</protein>
<name>A0A0K1PL46_9BACT</name>
<dbReference type="EMBL" id="CP012333">
    <property type="protein sequence ID" value="AKU94240.1"/>
    <property type="molecule type" value="Genomic_DNA"/>
</dbReference>
<evidence type="ECO:0000313" key="2">
    <source>
        <dbReference type="Proteomes" id="UP000064967"/>
    </source>
</evidence>
<reference evidence="1 2" key="1">
    <citation type="submission" date="2015-08" db="EMBL/GenBank/DDBJ databases">
        <authorList>
            <person name="Babu N.S."/>
            <person name="Beckwith C.J."/>
            <person name="Beseler K.G."/>
            <person name="Brison A."/>
            <person name="Carone J.V."/>
            <person name="Caskin T.P."/>
            <person name="Diamond M."/>
            <person name="Durham M.E."/>
            <person name="Foxe J.M."/>
            <person name="Go M."/>
            <person name="Henderson B.A."/>
            <person name="Jones I.B."/>
            <person name="McGettigan J.A."/>
            <person name="Micheletti S.J."/>
            <person name="Nasrallah M.E."/>
            <person name="Ortiz D."/>
            <person name="Piller C.R."/>
            <person name="Privatt S.R."/>
            <person name="Schneider S.L."/>
            <person name="Sharp S."/>
            <person name="Smith T.C."/>
            <person name="Stanton J.D."/>
            <person name="Ullery H.E."/>
            <person name="Wilson R.J."/>
            <person name="Serrano M.G."/>
            <person name="Buck G."/>
            <person name="Lee V."/>
            <person name="Wang Y."/>
            <person name="Carvalho R."/>
            <person name="Voegtly L."/>
            <person name="Shi R."/>
            <person name="Duckworth R."/>
            <person name="Johnson A."/>
            <person name="Loviza R."/>
            <person name="Walstead R."/>
            <person name="Shah Z."/>
            <person name="Kiflezghi M."/>
            <person name="Wade K."/>
            <person name="Ball S.L."/>
            <person name="Bradley K.W."/>
            <person name="Asai D.J."/>
            <person name="Bowman C.A."/>
            <person name="Russell D.A."/>
            <person name="Pope W.H."/>
            <person name="Jacobs-Sera D."/>
            <person name="Hendrix R.W."/>
            <person name="Hatfull G.F."/>
        </authorList>
    </citation>
    <scope>NUCLEOTIDE SEQUENCE [LARGE SCALE GENOMIC DNA]</scope>
    <source>
        <strain evidence="1 2">DSM 27648</strain>
    </source>
</reference>
<dbReference type="STRING" id="1391654.AKJ09_00904"/>
<accession>A0A0K1PL46</accession>
<proteinExistence type="predicted"/>